<dbReference type="AlphaFoldDB" id="A0A1V2L544"/>
<keyword evidence="2" id="KW-1185">Reference proteome</keyword>
<gene>
    <name evidence="1" type="ORF">BON22_2906</name>
</gene>
<comment type="caution">
    <text evidence="1">The sequence shown here is derived from an EMBL/GenBank/DDBJ whole genome shotgun (WGS) entry which is preliminary data.</text>
</comment>
<evidence type="ECO:0000313" key="1">
    <source>
        <dbReference type="EMBL" id="ONH67029.1"/>
    </source>
</evidence>
<dbReference type="EMBL" id="MPUK01000005">
    <property type="protein sequence ID" value="ONH67029.1"/>
    <property type="molecule type" value="Genomic_DNA"/>
</dbReference>
<dbReference type="VEuPathDB" id="FungiDB:BON22_2906"/>
<protein>
    <submittedName>
        <fullName evidence="1">Uncharacterized protein</fullName>
    </submittedName>
</protein>
<proteinExistence type="predicted"/>
<name>A0A1V2L544_CYBFA</name>
<evidence type="ECO:0000313" key="2">
    <source>
        <dbReference type="Proteomes" id="UP000189513"/>
    </source>
</evidence>
<reference evidence="2" key="1">
    <citation type="journal article" date="2017" name="Genome Announc.">
        <title>Genome sequences of Cyberlindnera fabianii 65, Pichia kudriavzevii 129, and Saccharomyces cerevisiae 131 isolated from fermented masau fruits in Zimbabwe.</title>
        <authorList>
            <person name="van Rijswijck I.M.H."/>
            <person name="Derks M.F.L."/>
            <person name="Abee T."/>
            <person name="de Ridder D."/>
            <person name="Smid E.J."/>
        </authorList>
    </citation>
    <scope>NUCLEOTIDE SEQUENCE [LARGE SCALE GENOMIC DNA]</scope>
    <source>
        <strain evidence="2">65</strain>
    </source>
</reference>
<sequence length="346" mass="40082">MYKVLSVSEVFGPMWREQLLLAPGYSFIQFYCDKLKNRYVQRLQITSKVPPLISYSLRELLEHSLVVTHLPLILDGTLFLRDFKLVNNSPLITLRLLHYLPRTVEHLSITLSHSNNNRRIEEDFTKSASASIIHIKEKEAHLKQFEFKAVHGWKLQYDRRKALRLVEEAFLSTLATSIIAPLLIQDRVERFKYEHNSKTIFGHLLYSVMKCNGPTLEAFTVEGVDLDLVFQPGDNPFPLPRLKIFGFDSVSDRNHQNWIHDFETQNKRNRCFDTSLDLPVLVYKRADKNGSSVHLKHVTEPTKMLIPTISGSNSQTPEIWTWRGSHETAHTQESLYLALGLNKVFQ</sequence>
<organism evidence="1 2">
    <name type="scientific">Cyberlindnera fabianii</name>
    <name type="common">Yeast</name>
    <name type="synonym">Hansenula fabianii</name>
    <dbReference type="NCBI Taxonomy" id="36022"/>
    <lineage>
        <taxon>Eukaryota</taxon>
        <taxon>Fungi</taxon>
        <taxon>Dikarya</taxon>
        <taxon>Ascomycota</taxon>
        <taxon>Saccharomycotina</taxon>
        <taxon>Saccharomycetes</taxon>
        <taxon>Phaffomycetales</taxon>
        <taxon>Phaffomycetaceae</taxon>
        <taxon>Cyberlindnera</taxon>
    </lineage>
</organism>
<accession>A0A1V2L544</accession>
<dbReference type="Proteomes" id="UP000189513">
    <property type="component" value="Unassembled WGS sequence"/>
</dbReference>